<keyword evidence="3" id="KW-1185">Reference proteome</keyword>
<evidence type="ECO:0000313" key="2">
    <source>
        <dbReference type="EMBL" id="CAJ0595611.1"/>
    </source>
</evidence>
<feature type="signal peptide" evidence="1">
    <location>
        <begin position="1"/>
        <end position="23"/>
    </location>
</feature>
<sequence>MESTMFCVLFLDAVFHVKISVWSTDVWSDDEVINDTAIYRYQTARFVVSYPFRIEWRDCIPLPNVSFSSRNEPYIPGTKAWSLEDNGVYAIVNLTQTPRYLNAEFWVQDILDDAWSYLEENKPLVQFARNI</sequence>
<evidence type="ECO:0000313" key="3">
    <source>
        <dbReference type="Proteomes" id="UP001176961"/>
    </source>
</evidence>
<dbReference type="EMBL" id="CATQJL010000112">
    <property type="protein sequence ID" value="CAJ0595611.1"/>
    <property type="molecule type" value="Genomic_DNA"/>
</dbReference>
<dbReference type="AlphaFoldDB" id="A0AA36M2T3"/>
<evidence type="ECO:0000256" key="1">
    <source>
        <dbReference type="SAM" id="SignalP"/>
    </source>
</evidence>
<dbReference type="Proteomes" id="UP001176961">
    <property type="component" value="Unassembled WGS sequence"/>
</dbReference>
<organism evidence="2 3">
    <name type="scientific">Cylicocyclus nassatus</name>
    <name type="common">Nematode worm</name>
    <dbReference type="NCBI Taxonomy" id="53992"/>
    <lineage>
        <taxon>Eukaryota</taxon>
        <taxon>Metazoa</taxon>
        <taxon>Ecdysozoa</taxon>
        <taxon>Nematoda</taxon>
        <taxon>Chromadorea</taxon>
        <taxon>Rhabditida</taxon>
        <taxon>Rhabditina</taxon>
        <taxon>Rhabditomorpha</taxon>
        <taxon>Strongyloidea</taxon>
        <taxon>Strongylidae</taxon>
        <taxon>Cylicocyclus</taxon>
    </lineage>
</organism>
<gene>
    <name evidence="2" type="ORF">CYNAS_LOCUS7594</name>
</gene>
<reference evidence="2" key="1">
    <citation type="submission" date="2023-07" db="EMBL/GenBank/DDBJ databases">
        <authorList>
            <consortium name="CYATHOMIX"/>
        </authorList>
    </citation>
    <scope>NUCLEOTIDE SEQUENCE</scope>
    <source>
        <strain evidence="2">N/A</strain>
    </source>
</reference>
<protein>
    <submittedName>
        <fullName evidence="2">Uncharacterized protein</fullName>
    </submittedName>
</protein>
<proteinExistence type="predicted"/>
<comment type="caution">
    <text evidence="2">The sequence shown here is derived from an EMBL/GenBank/DDBJ whole genome shotgun (WGS) entry which is preliminary data.</text>
</comment>
<name>A0AA36M2T3_CYLNA</name>
<feature type="chain" id="PRO_5041359938" evidence="1">
    <location>
        <begin position="24"/>
        <end position="131"/>
    </location>
</feature>
<keyword evidence="1" id="KW-0732">Signal</keyword>
<accession>A0AA36M2T3</accession>